<dbReference type="InterPro" id="IPR007420">
    <property type="entry name" value="DUF465"/>
</dbReference>
<dbReference type="Pfam" id="PF04325">
    <property type="entry name" value="DUF465"/>
    <property type="match status" value="1"/>
</dbReference>
<dbReference type="Proteomes" id="UP000199533">
    <property type="component" value="Unassembled WGS sequence"/>
</dbReference>
<evidence type="ECO:0008006" key="3">
    <source>
        <dbReference type="Google" id="ProtNLM"/>
    </source>
</evidence>
<dbReference type="OrthoDB" id="5616367at2"/>
<keyword evidence="2" id="KW-1185">Reference proteome</keyword>
<dbReference type="AlphaFoldDB" id="A0A1I4F0D7"/>
<sequence>MIPEKHDLHHEFPEYHDRIHELKISDAHFSRMFEEYHDVNREVRRIEEGVENTSDEYLEDLKKKRLLLKDCLYKMIAET</sequence>
<name>A0A1I4F0D7_9PROT</name>
<dbReference type="RefSeq" id="WP_090702074.1">
    <property type="nucleotide sequence ID" value="NZ_FOSP01000032.1"/>
</dbReference>
<dbReference type="EMBL" id="FOSP01000032">
    <property type="protein sequence ID" value="SFL11445.1"/>
    <property type="molecule type" value="Genomic_DNA"/>
</dbReference>
<reference evidence="2" key="1">
    <citation type="submission" date="2016-10" db="EMBL/GenBank/DDBJ databases">
        <authorList>
            <person name="Varghese N."/>
            <person name="Submissions S."/>
        </authorList>
    </citation>
    <scope>NUCLEOTIDE SEQUENCE [LARGE SCALE GENOMIC DNA]</scope>
    <source>
        <strain evidence="2">Nm69</strain>
    </source>
</reference>
<dbReference type="Gene3D" id="6.10.280.50">
    <property type="match status" value="1"/>
</dbReference>
<proteinExistence type="predicted"/>
<accession>A0A1I4F0D7</accession>
<evidence type="ECO:0000313" key="1">
    <source>
        <dbReference type="EMBL" id="SFL11445.1"/>
    </source>
</evidence>
<protein>
    <recommendedName>
        <fullName evidence="3">GTP-binding protein</fullName>
    </recommendedName>
</protein>
<dbReference type="STRING" id="52441.SAMN05216302_103237"/>
<evidence type="ECO:0000313" key="2">
    <source>
        <dbReference type="Proteomes" id="UP000199533"/>
    </source>
</evidence>
<gene>
    <name evidence="1" type="ORF">SAMN05216302_103237</name>
</gene>
<organism evidence="1 2">
    <name type="scientific">Nitrosomonas aestuarii</name>
    <dbReference type="NCBI Taxonomy" id="52441"/>
    <lineage>
        <taxon>Bacteria</taxon>
        <taxon>Pseudomonadati</taxon>
        <taxon>Pseudomonadota</taxon>
        <taxon>Betaproteobacteria</taxon>
        <taxon>Nitrosomonadales</taxon>
        <taxon>Nitrosomonadaceae</taxon>
        <taxon>Nitrosomonas</taxon>
    </lineage>
</organism>
<dbReference type="InterPro" id="IPR038444">
    <property type="entry name" value="DUF465_sf"/>
</dbReference>